<dbReference type="AlphaFoldDB" id="Q21015"/>
<evidence type="ECO:0000313" key="5">
    <source>
        <dbReference type="EMBL" id="CAB00109.1"/>
    </source>
</evidence>
<keyword evidence="3" id="KW-1133">Transmembrane helix</keyword>
<keyword evidence="1" id="KW-1015">Disulfide bond</keyword>
<dbReference type="STRING" id="6239.F58H1.6.1"/>
<feature type="compositionally biased region" description="Polar residues" evidence="2">
    <location>
        <begin position="115"/>
        <end position="131"/>
    </location>
</feature>
<evidence type="ECO:0000313" key="7">
    <source>
        <dbReference type="WormBase" id="F58H1.6"/>
    </source>
</evidence>
<accession>Q21015</accession>
<evidence type="ECO:0000256" key="1">
    <source>
        <dbReference type="PROSITE-ProRule" id="PRU00076"/>
    </source>
</evidence>
<dbReference type="AGR" id="WB:WBGene00010289"/>
<dbReference type="HOGENOM" id="CLU_089066_0_0_1"/>
<feature type="compositionally biased region" description="Polar residues" evidence="2">
    <location>
        <begin position="175"/>
        <end position="191"/>
    </location>
</feature>
<comment type="caution">
    <text evidence="1">Lacks conserved residue(s) required for the propagation of feature annotation.</text>
</comment>
<dbReference type="Bgee" id="WBGene00010289">
    <property type="expression patterns" value="Expressed in adult organism and 1 other cell type or tissue"/>
</dbReference>
<feature type="region of interest" description="Disordered" evidence="2">
    <location>
        <begin position="114"/>
        <end position="273"/>
    </location>
</feature>
<evidence type="ECO:0000256" key="3">
    <source>
        <dbReference type="SAM" id="Phobius"/>
    </source>
</evidence>
<dbReference type="SMR" id="Q21015"/>
<dbReference type="eggNOG" id="ENOG502TIGF">
    <property type="taxonomic scope" value="Eukaryota"/>
</dbReference>
<dbReference type="PIR" id="T22957">
    <property type="entry name" value="T22957"/>
</dbReference>
<dbReference type="EMBL" id="BX284605">
    <property type="protein sequence ID" value="CAB00109.1"/>
    <property type="molecule type" value="Genomic_DNA"/>
</dbReference>
<organism evidence="5 6">
    <name type="scientific">Caenorhabditis elegans</name>
    <dbReference type="NCBI Taxonomy" id="6239"/>
    <lineage>
        <taxon>Eukaryota</taxon>
        <taxon>Metazoa</taxon>
        <taxon>Ecdysozoa</taxon>
        <taxon>Nematoda</taxon>
        <taxon>Chromadorea</taxon>
        <taxon>Rhabditida</taxon>
        <taxon>Rhabditina</taxon>
        <taxon>Rhabditomorpha</taxon>
        <taxon>Rhabditoidea</taxon>
        <taxon>Rhabditidae</taxon>
        <taxon>Peloderinae</taxon>
        <taxon>Caenorhabditis</taxon>
    </lineage>
</organism>
<feature type="domain" description="EGF-like" evidence="4">
    <location>
        <begin position="14"/>
        <end position="55"/>
    </location>
</feature>
<dbReference type="PaxDb" id="6239-F58H1.6"/>
<dbReference type="SUPFAM" id="SSF57196">
    <property type="entry name" value="EGF/Laminin"/>
    <property type="match status" value="1"/>
</dbReference>
<dbReference type="WormBase" id="F58H1.6">
    <property type="protein sequence ID" value="CE06030"/>
    <property type="gene ID" value="WBGene00010289"/>
</dbReference>
<dbReference type="KEGG" id="cel:CELE_F58H1.6"/>
<keyword evidence="3" id="KW-0812">Transmembrane</keyword>
<dbReference type="FunCoup" id="Q21015">
    <property type="interactions" value="190"/>
</dbReference>
<gene>
    <name evidence="5" type="ORF">CELE_F58H1.6</name>
    <name evidence="5 7" type="ORF">F58H1.6</name>
</gene>
<feature type="disulfide bond" evidence="1">
    <location>
        <begin position="45"/>
        <end position="54"/>
    </location>
</feature>
<name>Q21015_CAEEL</name>
<dbReference type="RefSeq" id="NP_505999.1">
    <property type="nucleotide sequence ID" value="NM_073598.1"/>
</dbReference>
<keyword evidence="1" id="KW-0245">EGF-like domain</keyword>
<dbReference type="OrthoDB" id="5876693at2759"/>
<reference evidence="5 6" key="1">
    <citation type="journal article" date="1998" name="Science">
        <title>Genome sequence of the nematode C. elegans: a platform for investigating biology.</title>
        <authorList>
            <consortium name="The C. elegans sequencing consortium"/>
            <person name="Sulson J.E."/>
            <person name="Waterston R."/>
        </authorList>
    </citation>
    <scope>NUCLEOTIDE SEQUENCE [LARGE SCALE GENOMIC DNA]</scope>
    <source>
        <strain evidence="5 6">Bristol N2</strain>
    </source>
</reference>
<feature type="compositionally biased region" description="Basic and acidic residues" evidence="2">
    <location>
        <begin position="255"/>
        <end position="273"/>
    </location>
</feature>
<dbReference type="UCSC" id="F58H1.6">
    <property type="organism name" value="c. elegans"/>
</dbReference>
<feature type="compositionally biased region" description="Basic and acidic residues" evidence="2">
    <location>
        <begin position="202"/>
        <end position="214"/>
    </location>
</feature>
<dbReference type="Proteomes" id="UP000001940">
    <property type="component" value="Chromosome V"/>
</dbReference>
<dbReference type="GeneID" id="186549"/>
<evidence type="ECO:0000256" key="2">
    <source>
        <dbReference type="SAM" id="MobiDB-lite"/>
    </source>
</evidence>
<keyword evidence="3" id="KW-0472">Membrane</keyword>
<dbReference type="InParanoid" id="Q21015"/>
<dbReference type="PROSITE" id="PS00022">
    <property type="entry name" value="EGF_1"/>
    <property type="match status" value="1"/>
</dbReference>
<protein>
    <submittedName>
        <fullName evidence="5">EGF-like domain-containing protein</fullName>
    </submittedName>
</protein>
<evidence type="ECO:0000259" key="4">
    <source>
        <dbReference type="PROSITE" id="PS50026"/>
    </source>
</evidence>
<feature type="compositionally biased region" description="Low complexity" evidence="2">
    <location>
        <begin position="221"/>
        <end position="236"/>
    </location>
</feature>
<feature type="transmembrane region" description="Helical" evidence="3">
    <location>
        <begin position="58"/>
        <end position="81"/>
    </location>
</feature>
<sequence length="273" mass="30867">MSKNNSTANATDHNVETCTGDICNGFGECRVLNPGMLIERFECMCDLWHTGQLCQYDVPLPIAITITTTLFTWLILFFFWYSSRRFEKKKIHFPSRRRRFVDYLINAQRSEKLELNSQQQLGNRHSGSSELVKSESRKKAKSSNQKEKVKPEKRGRATATTGAGPTIDQSLKGPTGTTMASERGMTMTQTIQKEKSIKKKKSEKDERKRAKEVGNEEAAADNQTVTQGNDTTTTQGPSSMFPADLSKKHRLGLQKVKERAVEVPEKKKTKNNE</sequence>
<dbReference type="PROSITE" id="PS50026">
    <property type="entry name" value="EGF_3"/>
    <property type="match status" value="1"/>
</dbReference>
<feature type="compositionally biased region" description="Basic and acidic residues" evidence="2">
    <location>
        <begin position="144"/>
        <end position="155"/>
    </location>
</feature>
<dbReference type="DIP" id="DIP-25597N"/>
<proteinExistence type="predicted"/>
<keyword evidence="6" id="KW-1185">Reference proteome</keyword>
<dbReference type="InterPro" id="IPR000742">
    <property type="entry name" value="EGF"/>
</dbReference>
<evidence type="ECO:0000313" key="6">
    <source>
        <dbReference type="Proteomes" id="UP000001940"/>
    </source>
</evidence>
<dbReference type="CTD" id="186549"/>